<keyword evidence="7" id="KW-0805">Transcription regulation</keyword>
<dbReference type="Proteomes" id="UP001515480">
    <property type="component" value="Unassembled WGS sequence"/>
</dbReference>
<evidence type="ECO:0000256" key="9">
    <source>
        <dbReference type="PROSITE-ProRule" id="PRU00175"/>
    </source>
</evidence>
<evidence type="ECO:0000256" key="8">
    <source>
        <dbReference type="ARBA" id="ARBA00023163"/>
    </source>
</evidence>
<dbReference type="GO" id="GO:0008270">
    <property type="term" value="F:zinc ion binding"/>
    <property type="evidence" value="ECO:0007669"/>
    <property type="project" value="UniProtKB-KW"/>
</dbReference>
<dbReference type="InterPro" id="IPR019787">
    <property type="entry name" value="Znf_PHD-finger"/>
</dbReference>
<keyword evidence="13" id="KW-1185">Reference proteome</keyword>
<comment type="catalytic activity">
    <reaction evidence="1">
        <text>S-ubiquitinyl-[E2 ubiquitin-conjugating enzyme]-L-cysteine + [acceptor protein]-L-lysine = [E2 ubiquitin-conjugating enzyme]-L-cysteine + N(6)-ubiquitinyl-[acceptor protein]-L-lysine.</text>
        <dbReference type="EC" id="2.3.2.27"/>
    </reaction>
</comment>
<comment type="caution">
    <text evidence="12">The sequence shown here is derived from an EMBL/GenBank/DDBJ whole genome shotgun (WGS) entry which is preliminary data.</text>
</comment>
<feature type="domain" description="RING-type" evidence="11">
    <location>
        <begin position="46"/>
        <end position="85"/>
    </location>
</feature>
<evidence type="ECO:0000256" key="10">
    <source>
        <dbReference type="SAM" id="MobiDB-lite"/>
    </source>
</evidence>
<dbReference type="EMBL" id="JBGBPQ010000003">
    <property type="protein sequence ID" value="KAL1526478.1"/>
    <property type="molecule type" value="Genomic_DNA"/>
</dbReference>
<dbReference type="Pfam" id="PF13920">
    <property type="entry name" value="zf-C3HC4_3"/>
    <property type="match status" value="1"/>
</dbReference>
<dbReference type="GO" id="GO:0061630">
    <property type="term" value="F:ubiquitin protein ligase activity"/>
    <property type="evidence" value="ECO:0007669"/>
    <property type="project" value="UniProtKB-EC"/>
</dbReference>
<dbReference type="GO" id="GO:0006513">
    <property type="term" value="P:protein monoubiquitination"/>
    <property type="evidence" value="ECO:0007669"/>
    <property type="project" value="TreeGrafter"/>
</dbReference>
<dbReference type="Pfam" id="PF00628">
    <property type="entry name" value="PHD"/>
    <property type="match status" value="1"/>
</dbReference>
<evidence type="ECO:0000313" key="12">
    <source>
        <dbReference type="EMBL" id="KAL1526478.1"/>
    </source>
</evidence>
<evidence type="ECO:0000256" key="3">
    <source>
        <dbReference type="ARBA" id="ARBA00022679"/>
    </source>
</evidence>
<evidence type="ECO:0000256" key="5">
    <source>
        <dbReference type="ARBA" id="ARBA00022771"/>
    </source>
</evidence>
<dbReference type="SUPFAM" id="SSF57850">
    <property type="entry name" value="RING/U-box"/>
    <property type="match status" value="1"/>
</dbReference>
<gene>
    <name evidence="12" type="ORF">AB1Y20_015188</name>
</gene>
<keyword evidence="5 9" id="KW-0863">Zinc-finger</keyword>
<evidence type="ECO:0000259" key="11">
    <source>
        <dbReference type="PROSITE" id="PS50089"/>
    </source>
</evidence>
<dbReference type="PANTHER" id="PTHR46077">
    <property type="entry name" value="E3 UBIQUITIN-PROTEIN LIGASE TOPORS"/>
    <property type="match status" value="1"/>
</dbReference>
<evidence type="ECO:0000313" key="13">
    <source>
        <dbReference type="Proteomes" id="UP001515480"/>
    </source>
</evidence>
<keyword evidence="6" id="KW-0862">Zinc</keyword>
<keyword evidence="4" id="KW-0479">Metal-binding</keyword>
<dbReference type="SUPFAM" id="SSF57903">
    <property type="entry name" value="FYVE/PHD zinc finger"/>
    <property type="match status" value="1"/>
</dbReference>
<dbReference type="EC" id="2.3.2.27" evidence="2"/>
<proteinExistence type="predicted"/>
<feature type="compositionally biased region" description="Low complexity" evidence="10">
    <location>
        <begin position="235"/>
        <end position="259"/>
    </location>
</feature>
<dbReference type="GO" id="GO:0000209">
    <property type="term" value="P:protein polyubiquitination"/>
    <property type="evidence" value="ECO:0007669"/>
    <property type="project" value="TreeGrafter"/>
</dbReference>
<dbReference type="PANTHER" id="PTHR46077:SF1">
    <property type="entry name" value="TOP1 BINDING ARGININE_SERINE RICH PROTEIN, E3 UBIQUITIN LIGASE"/>
    <property type="match status" value="1"/>
</dbReference>
<dbReference type="InterPro" id="IPR001841">
    <property type="entry name" value="Znf_RING"/>
</dbReference>
<evidence type="ECO:0000256" key="2">
    <source>
        <dbReference type="ARBA" id="ARBA00012483"/>
    </source>
</evidence>
<sequence length="461" mass="49420">MESDLQEREEEPRPPLKRLRRCIDSAILVDGDQTGVPSLTKDDSLCSICLTRESSAALDGCEHTAFCIRCILQWAEERTHCPICRAPFHAIASLEDSSLVIPVGNADEGPSAGDERCVRCGAADHEEALLICDACERLWHLWCCQPPLSSYRIRRRAVAEARPTAPGAANPPPASAAALAQCRATRADVARPASPASARGIRAEPAASRPDGAAMDEGACTDEVRCGREAFTLRGVTSGSRSTSSSRHASGGSVHSGRAPPLRPQGSSSRIPLSGSGGHHAMGFQGCRPAPQLSATLAARPQCATREQLPPQQAHPADAQHTLQRVAPLASWSEPTAPSPRLPLTPIPARSALCTPLMDGRTIRAAFEISEEYAPATPSPSRFTAVVEEALLKELHRRGIGLSATERMQLLGRACAKLEAHYGEGTALDDRSFNTNKRGERLKRMIARYLDGLQGAKQKRL</sequence>
<evidence type="ECO:0000256" key="1">
    <source>
        <dbReference type="ARBA" id="ARBA00000900"/>
    </source>
</evidence>
<dbReference type="InterPro" id="IPR011011">
    <property type="entry name" value="Znf_FYVE_PHD"/>
</dbReference>
<dbReference type="SMART" id="SM00184">
    <property type="entry name" value="RING"/>
    <property type="match status" value="1"/>
</dbReference>
<organism evidence="12 13">
    <name type="scientific">Prymnesium parvum</name>
    <name type="common">Toxic golden alga</name>
    <dbReference type="NCBI Taxonomy" id="97485"/>
    <lineage>
        <taxon>Eukaryota</taxon>
        <taxon>Haptista</taxon>
        <taxon>Haptophyta</taxon>
        <taxon>Prymnesiophyceae</taxon>
        <taxon>Prymnesiales</taxon>
        <taxon>Prymnesiaceae</taxon>
        <taxon>Prymnesium</taxon>
    </lineage>
</organism>
<accession>A0AB34JZY4</accession>
<name>A0AB34JZY4_PRYPA</name>
<protein>
    <recommendedName>
        <fullName evidence="2">RING-type E3 ubiquitin transferase</fullName>
        <ecNumber evidence="2">2.3.2.27</ecNumber>
    </recommendedName>
</protein>
<dbReference type="InterPro" id="IPR013083">
    <property type="entry name" value="Znf_RING/FYVE/PHD"/>
</dbReference>
<reference evidence="12 13" key="1">
    <citation type="journal article" date="2024" name="Science">
        <title>Giant polyketide synthase enzymes in the biosynthesis of giant marine polyether toxins.</title>
        <authorList>
            <person name="Fallon T.R."/>
            <person name="Shende V.V."/>
            <person name="Wierzbicki I.H."/>
            <person name="Pendleton A.L."/>
            <person name="Watervoot N.F."/>
            <person name="Auber R.P."/>
            <person name="Gonzalez D.J."/>
            <person name="Wisecaver J.H."/>
            <person name="Moore B.S."/>
        </authorList>
    </citation>
    <scope>NUCLEOTIDE SEQUENCE [LARGE SCALE GENOMIC DNA]</scope>
    <source>
        <strain evidence="12 13">12B1</strain>
    </source>
</reference>
<evidence type="ECO:0000256" key="7">
    <source>
        <dbReference type="ARBA" id="ARBA00023015"/>
    </source>
</evidence>
<feature type="region of interest" description="Disordered" evidence="10">
    <location>
        <begin position="163"/>
        <end position="182"/>
    </location>
</feature>
<feature type="region of interest" description="Disordered" evidence="10">
    <location>
        <begin position="188"/>
        <end position="216"/>
    </location>
</feature>
<dbReference type="PROSITE" id="PS50089">
    <property type="entry name" value="ZF_RING_2"/>
    <property type="match status" value="1"/>
</dbReference>
<evidence type="ECO:0000256" key="4">
    <source>
        <dbReference type="ARBA" id="ARBA00022723"/>
    </source>
</evidence>
<dbReference type="Gene3D" id="3.30.40.10">
    <property type="entry name" value="Zinc/RING finger domain, C3HC4 (zinc finger)"/>
    <property type="match status" value="2"/>
</dbReference>
<dbReference type="AlphaFoldDB" id="A0AB34JZY4"/>
<keyword evidence="3" id="KW-0808">Transferase</keyword>
<keyword evidence="8" id="KW-0804">Transcription</keyword>
<feature type="region of interest" description="Disordered" evidence="10">
    <location>
        <begin position="235"/>
        <end position="319"/>
    </location>
</feature>
<evidence type="ECO:0000256" key="6">
    <source>
        <dbReference type="ARBA" id="ARBA00022833"/>
    </source>
</evidence>